<keyword evidence="2" id="KW-1185">Reference proteome</keyword>
<dbReference type="Proteomes" id="UP000737171">
    <property type="component" value="Unassembled WGS sequence"/>
</dbReference>
<accession>A0ABX2ELH3</accession>
<name>A0ABX2ELH3_9BURK</name>
<dbReference type="RefSeq" id="WP_173126246.1">
    <property type="nucleotide sequence ID" value="NZ_JABRWJ010000006.1"/>
</dbReference>
<organism evidence="1 2">
    <name type="scientific">Pseudaquabacterium terrae</name>
    <dbReference type="NCBI Taxonomy" id="2732868"/>
    <lineage>
        <taxon>Bacteria</taxon>
        <taxon>Pseudomonadati</taxon>
        <taxon>Pseudomonadota</taxon>
        <taxon>Betaproteobacteria</taxon>
        <taxon>Burkholderiales</taxon>
        <taxon>Sphaerotilaceae</taxon>
        <taxon>Pseudaquabacterium</taxon>
    </lineage>
</organism>
<dbReference type="InterPro" id="IPR029074">
    <property type="entry name" value="Imm49"/>
</dbReference>
<dbReference type="EMBL" id="JABRWJ010000006">
    <property type="protein sequence ID" value="NRF69416.1"/>
    <property type="molecule type" value="Genomic_DNA"/>
</dbReference>
<evidence type="ECO:0000313" key="1">
    <source>
        <dbReference type="EMBL" id="NRF69416.1"/>
    </source>
</evidence>
<protein>
    <submittedName>
        <fullName evidence="1">Immunity 49 family protein</fullName>
    </submittedName>
</protein>
<gene>
    <name evidence="1" type="ORF">HLB44_20660</name>
</gene>
<dbReference type="Pfam" id="PF15575">
    <property type="entry name" value="Imm49"/>
    <property type="match status" value="1"/>
</dbReference>
<comment type="caution">
    <text evidence="1">The sequence shown here is derived from an EMBL/GenBank/DDBJ whole genome shotgun (WGS) entry which is preliminary data.</text>
</comment>
<evidence type="ECO:0000313" key="2">
    <source>
        <dbReference type="Proteomes" id="UP000737171"/>
    </source>
</evidence>
<proteinExistence type="predicted"/>
<sequence length="264" mass="29838">MAAPQDNWTARQRRVAHIKSHLADPSEIEQDVDYIRNNKGDPAACVLDLNSKALAQAMLAWFDSHDLAGLRQWCYVGAKLRLLRFKMKPDTFGPGGKFLELRLPLLSNHAGVIQQFIDADSMYDMKRAESHKTHDFCAYQAIVALRGEWTRLAERAERVLADPPAGHEHQKYLVEHRFYLALARGNVNGMEDALAEITAPKAVKSRSNDESGFTEDLISTAAVNLAKIAWRSGYPIKVDSPFVPAEWLPMDPLPHYDLHYDFLK</sequence>
<reference evidence="1 2" key="1">
    <citation type="submission" date="2020-05" db="EMBL/GenBank/DDBJ databases">
        <title>Aquincola sp. isolate from soil.</title>
        <authorList>
            <person name="Han J."/>
            <person name="Kim D.-U."/>
        </authorList>
    </citation>
    <scope>NUCLEOTIDE SEQUENCE [LARGE SCALE GENOMIC DNA]</scope>
    <source>
        <strain evidence="1 2">S2</strain>
    </source>
</reference>